<keyword evidence="3" id="KW-1185">Reference proteome</keyword>
<name>A0A023ECV8_AEDAL</name>
<reference evidence="3" key="2">
    <citation type="journal article" date="2015" name="Proc. Natl. Acad. Sci. U.S.A.">
        <title>Genome sequence of the Asian Tiger mosquito, Aedes albopictus, reveals insights into its biology, genetics, and evolution.</title>
        <authorList>
            <person name="Chen X.G."/>
            <person name="Jiang X."/>
            <person name="Gu J."/>
            <person name="Xu M."/>
            <person name="Wu Y."/>
            <person name="Deng Y."/>
            <person name="Zhang C."/>
            <person name="Bonizzoni M."/>
            <person name="Dermauw W."/>
            <person name="Vontas J."/>
            <person name="Armbruster P."/>
            <person name="Huang X."/>
            <person name="Yang Y."/>
            <person name="Zhang H."/>
            <person name="He W."/>
            <person name="Peng H."/>
            <person name="Liu Y."/>
            <person name="Wu K."/>
            <person name="Chen J."/>
            <person name="Lirakis M."/>
            <person name="Topalis P."/>
            <person name="Van Leeuwen T."/>
            <person name="Hall A.B."/>
            <person name="Jiang X."/>
            <person name="Thorpe C."/>
            <person name="Mueller R.L."/>
            <person name="Sun C."/>
            <person name="Waterhouse R.M."/>
            <person name="Yan G."/>
            <person name="Tu Z.J."/>
            <person name="Fang X."/>
            <person name="James A.A."/>
        </authorList>
    </citation>
    <scope>NUCLEOTIDE SEQUENCE [LARGE SCALE GENOMIC DNA]</scope>
    <source>
        <strain evidence="3">Foshan</strain>
    </source>
</reference>
<dbReference type="Proteomes" id="UP000069940">
    <property type="component" value="Unassembled WGS sequence"/>
</dbReference>
<reference evidence="1" key="1">
    <citation type="journal article" date="2014" name="PLoS Negl. Trop. Dis.">
        <title>Identification and characterization of seminal fluid proteins in the Asian tiger mosquito, Aedes albopictus.</title>
        <authorList>
            <person name="Boes K.E."/>
            <person name="Ribeiro J.M."/>
            <person name="Wong A."/>
            <person name="Harrington L.C."/>
            <person name="Wolfner M.F."/>
            <person name="Sirot L.K."/>
        </authorList>
    </citation>
    <scope>NUCLEOTIDE SEQUENCE</scope>
    <source>
        <tissue evidence="1">Reproductive organs</tissue>
    </source>
</reference>
<dbReference type="AlphaFoldDB" id="A0A023ECV8"/>
<dbReference type="VEuPathDB" id="VectorBase:AALFPA_079839"/>
<dbReference type="RefSeq" id="XP_062704410.1">
    <property type="nucleotide sequence ID" value="XM_062848426.1"/>
</dbReference>
<dbReference type="OMA" id="MKECQVV"/>
<proteinExistence type="evidence at transcript level"/>
<dbReference type="VEuPathDB" id="VectorBase:AALC636_036101"/>
<reference evidence="2" key="3">
    <citation type="submission" date="2025-05" db="UniProtKB">
        <authorList>
            <consortium name="EnsemblMetazoa"/>
        </authorList>
    </citation>
    <scope>IDENTIFICATION</scope>
    <source>
        <strain evidence="2">Foshan</strain>
    </source>
</reference>
<dbReference type="EMBL" id="GAPW01006370">
    <property type="protein sequence ID" value="JAC07228.1"/>
    <property type="molecule type" value="mRNA"/>
</dbReference>
<evidence type="ECO:0000313" key="2">
    <source>
        <dbReference type="EnsemblMetazoa" id="AALFPA23_015640.P22782"/>
    </source>
</evidence>
<evidence type="ECO:0000313" key="3">
    <source>
        <dbReference type="Proteomes" id="UP000069940"/>
    </source>
</evidence>
<dbReference type="VEuPathDB" id="VectorBase:AALC636_023980"/>
<dbReference type="GeneID" id="134286756"/>
<evidence type="ECO:0000313" key="1">
    <source>
        <dbReference type="EMBL" id="JAC07228.1"/>
    </source>
</evidence>
<organism evidence="1">
    <name type="scientific">Aedes albopictus</name>
    <name type="common">Asian tiger mosquito</name>
    <name type="synonym">Stegomyia albopicta</name>
    <dbReference type="NCBI Taxonomy" id="7160"/>
    <lineage>
        <taxon>Eukaryota</taxon>
        <taxon>Metazoa</taxon>
        <taxon>Ecdysozoa</taxon>
        <taxon>Arthropoda</taxon>
        <taxon>Hexapoda</taxon>
        <taxon>Insecta</taxon>
        <taxon>Pterygota</taxon>
        <taxon>Neoptera</taxon>
        <taxon>Endopterygota</taxon>
        <taxon>Diptera</taxon>
        <taxon>Nematocera</taxon>
        <taxon>Culicoidea</taxon>
        <taxon>Culicidae</taxon>
        <taxon>Culicinae</taxon>
        <taxon>Aedini</taxon>
        <taxon>Aedes</taxon>
        <taxon>Stegomyia</taxon>
    </lineage>
</organism>
<protein>
    <submittedName>
        <fullName evidence="1 2">Uncharacterized protein</fullName>
    </submittedName>
</protein>
<dbReference type="EnsemblMetazoa" id="AALFPA23_015640.R22782">
    <property type="protein sequence ID" value="AALFPA23_015640.P22782"/>
    <property type="gene ID" value="AALFPA23_015640"/>
</dbReference>
<accession>A0A023ECV8</accession>
<sequence>MNSYPEQTEQISIYQDEVVTLRQDVPKLYKGFLMKECQVVANKLADAKFDIPRQNLEGLKNLYRNQVDLEGTRLRDSSVSARQLHNYAQMLRQYTQGEQTTATK</sequence>
<dbReference type="OrthoDB" id="7734288at2759"/>
<dbReference type="VEuPathDB" id="VectorBase:AALF008233"/>